<evidence type="ECO:0000256" key="6">
    <source>
        <dbReference type="SAM" id="Phobius"/>
    </source>
</evidence>
<dbReference type="GO" id="GO:0016020">
    <property type="term" value="C:membrane"/>
    <property type="evidence" value="ECO:0007669"/>
    <property type="project" value="UniProtKB-SubCell"/>
</dbReference>
<dbReference type="GO" id="GO:0022857">
    <property type="term" value="F:transmembrane transporter activity"/>
    <property type="evidence" value="ECO:0007669"/>
    <property type="project" value="InterPro"/>
</dbReference>
<feature type="compositionally biased region" description="Polar residues" evidence="5">
    <location>
        <begin position="421"/>
        <end position="435"/>
    </location>
</feature>
<feature type="compositionally biased region" description="Polar residues" evidence="5">
    <location>
        <begin position="525"/>
        <end position="535"/>
    </location>
</feature>
<reference evidence="8" key="1">
    <citation type="submission" date="2019-05" db="EMBL/GenBank/DDBJ databases">
        <authorList>
            <person name="Piombo E."/>
        </authorList>
    </citation>
    <scope>NUCLEOTIDE SEQUENCE</scope>
    <source>
        <strain evidence="8">C2S</strain>
    </source>
</reference>
<dbReference type="SUPFAM" id="SSF103473">
    <property type="entry name" value="MFS general substrate transporter"/>
    <property type="match status" value="1"/>
</dbReference>
<dbReference type="InterPro" id="IPR050327">
    <property type="entry name" value="Proton-linked_MCT"/>
</dbReference>
<keyword evidence="6" id="KW-0472">Membrane</keyword>
<feature type="transmembrane region" description="Helical" evidence="6">
    <location>
        <begin position="1018"/>
        <end position="1037"/>
    </location>
</feature>
<comment type="caution">
    <text evidence="8">The sequence shown here is derived from an EMBL/GenBank/DDBJ whole genome shotgun (WGS) entry which is preliminary data.</text>
</comment>
<organism evidence="8 9">
    <name type="scientific">Fusarium fujikuroi</name>
    <name type="common">Bakanae and foot rot disease fungus</name>
    <name type="synonym">Gibberella fujikuroi</name>
    <dbReference type="NCBI Taxonomy" id="5127"/>
    <lineage>
        <taxon>Eukaryota</taxon>
        <taxon>Fungi</taxon>
        <taxon>Dikarya</taxon>
        <taxon>Ascomycota</taxon>
        <taxon>Pezizomycotina</taxon>
        <taxon>Sordariomycetes</taxon>
        <taxon>Hypocreomycetidae</taxon>
        <taxon>Hypocreales</taxon>
        <taxon>Nectriaceae</taxon>
        <taxon>Fusarium</taxon>
        <taxon>Fusarium fujikuroi species complex</taxon>
    </lineage>
</organism>
<name>A0A9Q9UDI9_FUSFU</name>
<dbReference type="InterPro" id="IPR036259">
    <property type="entry name" value="MFS_trans_sf"/>
</dbReference>
<dbReference type="Pfam" id="PF07690">
    <property type="entry name" value="MFS_1"/>
    <property type="match status" value="1"/>
</dbReference>
<dbReference type="CDD" id="cd00067">
    <property type="entry name" value="GAL4"/>
    <property type="match status" value="1"/>
</dbReference>
<feature type="transmembrane region" description="Helical" evidence="6">
    <location>
        <begin position="976"/>
        <end position="997"/>
    </location>
</feature>
<dbReference type="Proteomes" id="UP000760494">
    <property type="component" value="Unassembled WGS sequence"/>
</dbReference>
<dbReference type="InterPro" id="IPR001138">
    <property type="entry name" value="Zn2Cys6_DnaBD"/>
</dbReference>
<evidence type="ECO:0000256" key="1">
    <source>
        <dbReference type="ARBA" id="ARBA00004141"/>
    </source>
</evidence>
<feature type="region of interest" description="Disordered" evidence="5">
    <location>
        <begin position="373"/>
        <end position="568"/>
    </location>
</feature>
<evidence type="ECO:0000313" key="9">
    <source>
        <dbReference type="Proteomes" id="UP000760494"/>
    </source>
</evidence>
<dbReference type="PANTHER" id="PTHR11360">
    <property type="entry name" value="MONOCARBOXYLATE TRANSPORTER"/>
    <property type="match status" value="1"/>
</dbReference>
<evidence type="ECO:0000256" key="3">
    <source>
        <dbReference type="ARBA" id="ARBA00023180"/>
    </source>
</evidence>
<dbReference type="Gene3D" id="1.20.1250.20">
    <property type="entry name" value="MFS general substrate transporter like domains"/>
    <property type="match status" value="1"/>
</dbReference>
<feature type="compositionally biased region" description="Polar residues" evidence="5">
    <location>
        <begin position="15"/>
        <end position="28"/>
    </location>
</feature>
<evidence type="ECO:0000259" key="7">
    <source>
        <dbReference type="PROSITE" id="PS50048"/>
    </source>
</evidence>
<comment type="subcellular location">
    <subcellularLocation>
        <location evidence="1">Membrane</location>
        <topology evidence="1">Multi-pass membrane protein</topology>
    </subcellularLocation>
</comment>
<proteinExistence type="inferred from homology"/>
<feature type="compositionally biased region" description="Basic and acidic residues" evidence="5">
    <location>
        <begin position="218"/>
        <end position="230"/>
    </location>
</feature>
<sequence length="1078" mass="115529">MASMSPLNTAIVPSGASSNGGSLSPQQTSTPKNVAFELLFLESPHCRARLPMRVQIYPHDTTDSIVTTVKNFYGLYSGPTGSKGVSFEDDLGNTLIARYENFRNNMVVYVRVIEEPPANATAYSPHPYHNSSAATHPYYSDNGYTATQAQRFPQELSRPSSRTSRRRSPSPNTARGRRSASASTNGKKGRSRSSKTRASASRSHTELYSDSINGYSSNDEHDSTSGKNKDQLPTTDISVENIVEGGRRKRAKFESSELPLFAPPQMPAATSNPSVSPARRAEPHRPAMPFVQPHQNPFINPRPMQSPQGYSHGITHPNLYSTPGPDRRNRNSGGYTSSAMGILPTPDPTIGSCVSEEDKDVAIQLMRLGDMSNISHGRTSASTLDDTFSGRADAASSTGATSDGESESETELPPARRQKLDISSTVGNVYQTTESHFMPPPESAEVSGDDADYEDGADESLLSTGKSKPGKTQKASAKPKASASVSKAPSAKASKIARPSNGVKGKKLPPVPSGPMSPASMPPSRKQSIASTGQTPLAPGEDDQPDLSTKPRCQRCRKSKKGCDRQRPCGRCRDAGLSADQCISEDEGNGRKGRYGRHMGVPIKKDEVTAVAQPALLPAAPIAAAAMTIDKDVEKAPTRRQPSPCPSEGNTEDPQNLHHTISNTNAPPPVFDPENFDPQDGGFTAWSQVLAGVFINCLAWGYPASFGVYQLHYEESLGLPSSQISWIGSCQTFLTFAFCGPAGRLADAGYTRETVAFGSFLAILGTFMTSLCKEYWQIFLSQGVCTGIGLALLFMPAVTVVGSYFKAKKAFALALAATGTGLGSIIFPATLQYLIPQIGFPWAVRCAGFVALVLIVAANLILKPYLAPRKSGPLIEWEAFRELPYLLFVLGAFLNFYALYFGFFYINVYARNVIGFTAVEAVSLLLIVNAMSIPARPIMGYLADNVLGPINAFLIGMTALSVMVYCWIGVKSVAGMYAFCVFFGFVNGACQGTFVGANASLTKGNKDPRKMGTRFGMVQTISAFASLAGPPTAGAILDRSNGNFVYAQIWGGTVFLFGALMIASSRVASTGFVLMKKK</sequence>
<feature type="region of interest" description="Disordered" evidence="5">
    <location>
        <begin position="149"/>
        <end position="282"/>
    </location>
</feature>
<evidence type="ECO:0000256" key="2">
    <source>
        <dbReference type="ARBA" id="ARBA00006727"/>
    </source>
</evidence>
<feature type="region of interest" description="Disordered" evidence="5">
    <location>
        <begin position="320"/>
        <end position="344"/>
    </location>
</feature>
<feature type="compositionally biased region" description="Low complexity" evidence="5">
    <location>
        <begin position="392"/>
        <end position="403"/>
    </location>
</feature>
<feature type="compositionally biased region" description="Polar residues" evidence="5">
    <location>
        <begin position="648"/>
        <end position="665"/>
    </location>
</feature>
<dbReference type="PROSITE" id="PS50048">
    <property type="entry name" value="ZN2_CY6_FUNGAL_2"/>
    <property type="match status" value="1"/>
</dbReference>
<accession>A0A9Q9UDI9</accession>
<feature type="transmembrane region" description="Helical" evidence="6">
    <location>
        <begin position="810"/>
        <end position="830"/>
    </location>
</feature>
<gene>
    <name evidence="8" type="ORF">C2S_10243</name>
</gene>
<dbReference type="GO" id="GO:0000981">
    <property type="term" value="F:DNA-binding transcription factor activity, RNA polymerase II-specific"/>
    <property type="evidence" value="ECO:0007669"/>
    <property type="project" value="InterPro"/>
</dbReference>
<feature type="transmembrane region" description="Helical" evidence="6">
    <location>
        <begin position="842"/>
        <end position="862"/>
    </location>
</feature>
<evidence type="ECO:0000256" key="5">
    <source>
        <dbReference type="SAM" id="MobiDB-lite"/>
    </source>
</evidence>
<feature type="compositionally biased region" description="Low complexity" evidence="5">
    <location>
        <begin position="474"/>
        <end position="494"/>
    </location>
</feature>
<feature type="transmembrane region" description="Helical" evidence="6">
    <location>
        <begin position="1049"/>
        <end position="1075"/>
    </location>
</feature>
<dbReference type="EMBL" id="CABFJX010000382">
    <property type="protein sequence ID" value="VTT76162.1"/>
    <property type="molecule type" value="Genomic_DNA"/>
</dbReference>
<dbReference type="PANTHER" id="PTHR11360:SF130">
    <property type="entry name" value="MAJOR FACILITATOR SUPERFAMILY (MFS) PROFILE DOMAIN-CONTAINING PROTEIN-RELATED"/>
    <property type="match status" value="1"/>
</dbReference>
<dbReference type="CDD" id="cd17352">
    <property type="entry name" value="MFS_MCT_SLC16"/>
    <property type="match status" value="1"/>
</dbReference>
<feature type="transmembrane region" description="Helical" evidence="6">
    <location>
        <begin position="946"/>
        <end position="970"/>
    </location>
</feature>
<dbReference type="GO" id="GO:0008270">
    <property type="term" value="F:zinc ion binding"/>
    <property type="evidence" value="ECO:0007669"/>
    <property type="project" value="InterPro"/>
</dbReference>
<keyword evidence="4" id="KW-0539">Nucleus</keyword>
<feature type="region of interest" description="Disordered" evidence="5">
    <location>
        <begin position="1"/>
        <end position="28"/>
    </location>
</feature>
<comment type="similarity">
    <text evidence="2">Belongs to the major facilitator superfamily. Monocarboxylate porter (TC 2.A.1.13) family.</text>
</comment>
<feature type="domain" description="Zn(2)-C6 fungal-type" evidence="7">
    <location>
        <begin position="552"/>
        <end position="584"/>
    </location>
</feature>
<feature type="compositionally biased region" description="Acidic residues" evidence="5">
    <location>
        <begin position="447"/>
        <end position="458"/>
    </location>
</feature>
<keyword evidence="6" id="KW-0812">Transmembrane</keyword>
<dbReference type="InterPro" id="IPR011701">
    <property type="entry name" value="MFS"/>
</dbReference>
<keyword evidence="6" id="KW-1133">Transmembrane helix</keyword>
<evidence type="ECO:0000256" key="4">
    <source>
        <dbReference type="ARBA" id="ARBA00023242"/>
    </source>
</evidence>
<dbReference type="SMART" id="SM00066">
    <property type="entry name" value="GAL4"/>
    <property type="match status" value="1"/>
</dbReference>
<evidence type="ECO:0000313" key="8">
    <source>
        <dbReference type="EMBL" id="VTT76162.1"/>
    </source>
</evidence>
<keyword evidence="3" id="KW-0325">Glycoprotein</keyword>
<protein>
    <recommendedName>
        <fullName evidence="7">Zn(2)-C6 fungal-type domain-containing protein</fullName>
    </recommendedName>
</protein>
<feature type="compositionally biased region" description="Polar residues" evidence="5">
    <location>
        <begin position="373"/>
        <end position="386"/>
    </location>
</feature>
<feature type="transmembrane region" description="Helical" evidence="6">
    <location>
        <begin position="775"/>
        <end position="798"/>
    </location>
</feature>
<feature type="compositionally biased region" description="Polar residues" evidence="5">
    <location>
        <begin position="206"/>
        <end position="217"/>
    </location>
</feature>
<feature type="transmembrane region" description="Helical" evidence="6">
    <location>
        <begin position="912"/>
        <end position="934"/>
    </location>
</feature>
<feature type="transmembrane region" description="Helical" evidence="6">
    <location>
        <begin position="883"/>
        <end position="906"/>
    </location>
</feature>
<feature type="region of interest" description="Disordered" evidence="5">
    <location>
        <begin position="634"/>
        <end position="666"/>
    </location>
</feature>
<dbReference type="AlphaFoldDB" id="A0A9Q9UDI9"/>